<proteinExistence type="predicted"/>
<dbReference type="GO" id="GO:0005730">
    <property type="term" value="C:nucleolus"/>
    <property type="evidence" value="ECO:0007669"/>
    <property type="project" value="UniProtKB-ARBA"/>
</dbReference>
<dbReference type="AlphaFoldDB" id="A0A1R4AAB8"/>
<accession>A0A1R4AAB8</accession>
<dbReference type="InterPro" id="IPR007718">
    <property type="entry name" value="Srp40_C"/>
</dbReference>
<evidence type="ECO:0000313" key="3">
    <source>
        <dbReference type="Proteomes" id="UP000002899"/>
    </source>
</evidence>
<protein>
    <recommendedName>
        <fullName evidence="1">Srp40 C-terminal domain-containing protein</fullName>
    </recommendedName>
</protein>
<dbReference type="Pfam" id="PF05022">
    <property type="entry name" value="SRP40_C"/>
    <property type="match status" value="1"/>
</dbReference>
<dbReference type="Proteomes" id="UP000002899">
    <property type="component" value="Chromosome II"/>
</dbReference>
<dbReference type="RefSeq" id="XP_021338140.1">
    <property type="nucleotide sequence ID" value="XM_021481504.1"/>
</dbReference>
<keyword evidence="3" id="KW-1185">Reference proteome</keyword>
<dbReference type="VEuPathDB" id="PiroplasmaDB:BMR1_02g01710"/>
<gene>
    <name evidence="2" type="ORF">BMR1_02g01710</name>
</gene>
<dbReference type="KEGG" id="bmic:BMR1_02g01710"/>
<evidence type="ECO:0000313" key="2">
    <source>
        <dbReference type="EMBL" id="SJK85933.1"/>
    </source>
</evidence>
<feature type="domain" description="Srp40 C-terminal" evidence="1">
    <location>
        <begin position="109"/>
        <end position="177"/>
    </location>
</feature>
<reference evidence="2 3" key="2">
    <citation type="journal article" date="2013" name="PLoS ONE">
        <title>Whole genome mapping and re-organization of the nuclear and mitochondrial genomes of Babesia microti isolates.</title>
        <authorList>
            <person name="Cornillot E."/>
            <person name="Dassouli A."/>
            <person name="Garg A."/>
            <person name="Pachikara N."/>
            <person name="Randazzo S."/>
            <person name="Depoix D."/>
            <person name="Carcy B."/>
            <person name="Delbecq S."/>
            <person name="Frutos R."/>
            <person name="Silva J.C."/>
            <person name="Sutton R."/>
            <person name="Krause P.J."/>
            <person name="Mamoun C.B."/>
        </authorList>
    </citation>
    <scope>NUCLEOTIDE SEQUENCE [LARGE SCALE GENOMIC DNA]</scope>
    <source>
        <strain evidence="2 3">RI</strain>
    </source>
</reference>
<name>A0A1R4AAB8_BABMR</name>
<reference evidence="2 3" key="3">
    <citation type="journal article" date="2016" name="Sci. Rep.">
        <title>Genome-wide diversity and gene expression profiling of Babesia microti isolates identify polymorphic genes that mediate host-pathogen interactions.</title>
        <authorList>
            <person name="Silva J.C."/>
            <person name="Cornillot E."/>
            <person name="McCracken C."/>
            <person name="Usmani-Brown S."/>
            <person name="Dwivedi A."/>
            <person name="Ifeonu O.O."/>
            <person name="Crabtree J."/>
            <person name="Gotia H.T."/>
            <person name="Virji A.Z."/>
            <person name="Reynes C."/>
            <person name="Colinge J."/>
            <person name="Kumar V."/>
            <person name="Lawres L."/>
            <person name="Pazzi J.E."/>
            <person name="Pablo J.V."/>
            <person name="Hung C."/>
            <person name="Brancato J."/>
            <person name="Kumari P."/>
            <person name="Orvis J."/>
            <person name="Tretina K."/>
            <person name="Chibucos M."/>
            <person name="Ott S."/>
            <person name="Sadzewicz L."/>
            <person name="Sengamalay N."/>
            <person name="Shetty A.C."/>
            <person name="Su Q."/>
            <person name="Tallon L."/>
            <person name="Fraser C.M."/>
            <person name="Frutos R."/>
            <person name="Molina D.M."/>
            <person name="Krause P.J."/>
            <person name="Ben Mamoun C."/>
        </authorList>
    </citation>
    <scope>NUCLEOTIDE SEQUENCE [LARGE SCALE GENOMIC DNA]</scope>
    <source>
        <strain evidence="2 3">RI</strain>
    </source>
</reference>
<dbReference type="EMBL" id="FO082872">
    <property type="protein sequence ID" value="SJK85933.1"/>
    <property type="molecule type" value="Genomic_DNA"/>
</dbReference>
<dbReference type="GeneID" id="24424127"/>
<evidence type="ECO:0000259" key="1">
    <source>
        <dbReference type="Pfam" id="PF05022"/>
    </source>
</evidence>
<reference evidence="2 3" key="1">
    <citation type="journal article" date="2012" name="Nucleic Acids Res.">
        <title>Sequencing of the smallest Apicomplexan genome from the human pathogen Babesia microti.</title>
        <authorList>
            <person name="Cornillot E."/>
            <person name="Hadj-Kaddour K."/>
            <person name="Dassouli A."/>
            <person name="Noel B."/>
            <person name="Ranwez V."/>
            <person name="Vacherie B."/>
            <person name="Augagneur Y."/>
            <person name="Bres V."/>
            <person name="Duclos A."/>
            <person name="Randazzo S."/>
            <person name="Carcy B."/>
            <person name="Debierre-Grockiego F."/>
            <person name="Delbecq S."/>
            <person name="Moubri-Menage K."/>
            <person name="Shams-Eldin H."/>
            <person name="Usmani-Brown S."/>
            <person name="Bringaud F."/>
            <person name="Wincker P."/>
            <person name="Vivares C.P."/>
            <person name="Schwarz R.T."/>
            <person name="Schetters T.P."/>
            <person name="Krause P.J."/>
            <person name="Gorenflot A."/>
            <person name="Berry V."/>
            <person name="Barbe V."/>
            <person name="Ben Mamoun C."/>
        </authorList>
    </citation>
    <scope>NUCLEOTIDE SEQUENCE [LARGE SCALE GENOMIC DNA]</scope>
    <source>
        <strain evidence="2 3">RI</strain>
    </source>
</reference>
<organism evidence="2 3">
    <name type="scientific">Babesia microti (strain RI)</name>
    <dbReference type="NCBI Taxonomy" id="1133968"/>
    <lineage>
        <taxon>Eukaryota</taxon>
        <taxon>Sar</taxon>
        <taxon>Alveolata</taxon>
        <taxon>Apicomplexa</taxon>
        <taxon>Aconoidasida</taxon>
        <taxon>Piroplasmida</taxon>
        <taxon>Babesiidae</taxon>
        <taxon>Babesia</taxon>
    </lineage>
</organism>
<sequence length="181" mass="20749">MSKDVPLEHMLVIKILEECGFGSVLKRFLKETSLIDEYKQEKIEKIGGISLNVVRKIAMKCIKKCRSIDAHNVTPEGDNEDYGDKDSIPVEPAGYENYSHEIPKKKVKKINNNRKMAETTLIDNTYWNNKSNDYATKAAMVLENVRGKQFRNEKNKKKKSSWKGNGSISTKINSIIFEDFD</sequence>